<dbReference type="HOGENOM" id="CLU_872215_0_0_1"/>
<evidence type="ECO:0000313" key="2">
    <source>
        <dbReference type="Proteomes" id="UP000008281"/>
    </source>
</evidence>
<keyword evidence="2" id="KW-1185">Reference proteome</keyword>
<gene>
    <name evidence="1" type="ORF">CRE_16017</name>
</gene>
<dbReference type="Proteomes" id="UP000008281">
    <property type="component" value="Unassembled WGS sequence"/>
</dbReference>
<protein>
    <submittedName>
        <fullName evidence="1">Uncharacterized protein</fullName>
    </submittedName>
</protein>
<sequence>MSQSKPLAYQSSKAVLEYISFGKRSVFYCPLLVVNVYFRKHLYAICPAIRKMEEILPYHLEIVRLETMSQENTMMMIDSFSLSFFEIYESKMSMRDNSTGRNVFIGLPTWDRSKQWRSLYCITSAERGHKAPEFISKCAPIAIKELYVDRTPAWFPTNIPIEYVAVDTTVREDTLKMAKHVTVEIPSYANKRINTEIVSEWNCESIIIESSMSSEEIADYCNKESKRTDRPIGSRLDANHSSPVEPLFDILHSKMNARKTMLNDRKCATISIDKSTELNVYGFGERPRIYLCTVQPMMFITMWLWKSVQEGLLSVKMFDIPIFHL</sequence>
<dbReference type="InParanoid" id="E3MBC6"/>
<proteinExistence type="predicted"/>
<organism evidence="2">
    <name type="scientific">Caenorhabditis remanei</name>
    <name type="common">Caenorhabditis vulgaris</name>
    <dbReference type="NCBI Taxonomy" id="31234"/>
    <lineage>
        <taxon>Eukaryota</taxon>
        <taxon>Metazoa</taxon>
        <taxon>Ecdysozoa</taxon>
        <taxon>Nematoda</taxon>
        <taxon>Chromadorea</taxon>
        <taxon>Rhabditida</taxon>
        <taxon>Rhabditina</taxon>
        <taxon>Rhabditomorpha</taxon>
        <taxon>Rhabditoidea</taxon>
        <taxon>Rhabditidae</taxon>
        <taxon>Peloderinae</taxon>
        <taxon>Caenorhabditis</taxon>
    </lineage>
</organism>
<evidence type="ECO:0000313" key="1">
    <source>
        <dbReference type="EMBL" id="EFO97877.1"/>
    </source>
</evidence>
<reference evidence="1" key="1">
    <citation type="submission" date="2007-07" db="EMBL/GenBank/DDBJ databases">
        <title>PCAP assembly of the Caenorhabditis remanei genome.</title>
        <authorList>
            <consortium name="The Caenorhabditis remanei Sequencing Consortium"/>
            <person name="Wilson R.K."/>
        </authorList>
    </citation>
    <scope>NUCLEOTIDE SEQUENCE [LARGE SCALE GENOMIC DNA]</scope>
    <source>
        <strain evidence="1">PB4641</strain>
    </source>
</reference>
<name>E3MBC6_CAERE</name>
<accession>E3MBC6</accession>
<dbReference type="PANTHER" id="PTHR31379">
    <property type="entry name" value="F-BOX C PROTEIN-RELATED-RELATED"/>
    <property type="match status" value="1"/>
</dbReference>
<dbReference type="InterPro" id="IPR021942">
    <property type="entry name" value="DUF3557"/>
</dbReference>
<dbReference type="AlphaFoldDB" id="E3MBC6"/>
<dbReference type="EMBL" id="DS268433">
    <property type="protein sequence ID" value="EFO97877.1"/>
    <property type="molecule type" value="Genomic_DNA"/>
</dbReference>